<reference evidence="2" key="1">
    <citation type="submission" date="2016-04" db="EMBL/GenBank/DDBJ databases">
        <authorList>
            <person name="Nguyen H.D."/>
            <person name="Samba Siva P."/>
            <person name="Cullis J."/>
            <person name="Levesque C.A."/>
            <person name="Hambleton S."/>
        </authorList>
    </citation>
    <scope>NUCLEOTIDE SEQUENCE</scope>
    <source>
        <strain evidence="2">DAOMC 236416</strain>
    </source>
</reference>
<evidence type="ECO:0000313" key="2">
    <source>
        <dbReference type="EMBL" id="KAE8240533.1"/>
    </source>
</evidence>
<dbReference type="Proteomes" id="UP000077521">
    <property type="component" value="Unassembled WGS sequence"/>
</dbReference>
<proteinExistence type="predicted"/>
<organism evidence="2 3">
    <name type="scientific">Tilletia indica</name>
    <dbReference type="NCBI Taxonomy" id="43049"/>
    <lineage>
        <taxon>Eukaryota</taxon>
        <taxon>Fungi</taxon>
        <taxon>Dikarya</taxon>
        <taxon>Basidiomycota</taxon>
        <taxon>Ustilaginomycotina</taxon>
        <taxon>Exobasidiomycetes</taxon>
        <taxon>Tilletiales</taxon>
        <taxon>Tilletiaceae</taxon>
        <taxon>Tilletia</taxon>
    </lineage>
</organism>
<gene>
    <name evidence="2" type="ORF">A4X13_0g7751</name>
</gene>
<evidence type="ECO:0000256" key="1">
    <source>
        <dbReference type="SAM" id="MobiDB-lite"/>
    </source>
</evidence>
<keyword evidence="3" id="KW-1185">Reference proteome</keyword>
<accession>A0A177TAK6</accession>
<feature type="region of interest" description="Disordered" evidence="1">
    <location>
        <begin position="1"/>
        <end position="49"/>
    </location>
</feature>
<dbReference type="EMBL" id="LWDF02001060">
    <property type="protein sequence ID" value="KAE8240533.1"/>
    <property type="molecule type" value="Genomic_DNA"/>
</dbReference>
<feature type="compositionally biased region" description="Polar residues" evidence="1">
    <location>
        <begin position="8"/>
        <end position="41"/>
    </location>
</feature>
<dbReference type="AlphaFoldDB" id="A0A177TAK6"/>
<reference evidence="2" key="2">
    <citation type="journal article" date="2019" name="IMA Fungus">
        <title>Genome sequencing and comparison of five Tilletia species to identify candidate genes for the detection of regulated species infecting wheat.</title>
        <authorList>
            <person name="Nguyen H.D.T."/>
            <person name="Sultana T."/>
            <person name="Kesanakurti P."/>
            <person name="Hambleton S."/>
        </authorList>
    </citation>
    <scope>NUCLEOTIDE SEQUENCE</scope>
    <source>
        <strain evidence="2">DAOMC 236416</strain>
    </source>
</reference>
<sequence>MLPFDHLLSNNLSSPTTFSPNSLSSPTTFSPNSLSSSTAIEISTRGKPVSNRTRTTFLPFIKRAATGPAMFLRHRL</sequence>
<name>A0A177TAK6_9BASI</name>
<comment type="caution">
    <text evidence="2">The sequence shown here is derived from an EMBL/GenBank/DDBJ whole genome shotgun (WGS) entry which is preliminary data.</text>
</comment>
<evidence type="ECO:0000313" key="3">
    <source>
        <dbReference type="Proteomes" id="UP000077521"/>
    </source>
</evidence>
<protein>
    <submittedName>
        <fullName evidence="2">Uncharacterized protein</fullName>
    </submittedName>
</protein>